<evidence type="ECO:0000256" key="1">
    <source>
        <dbReference type="ARBA" id="ARBA00004123"/>
    </source>
</evidence>
<dbReference type="Proteomes" id="UP000695022">
    <property type="component" value="Unplaced"/>
</dbReference>
<dbReference type="GeneID" id="106806340"/>
<gene>
    <name evidence="4" type="primary">LOC106806340</name>
</gene>
<evidence type="ECO:0000313" key="3">
    <source>
        <dbReference type="Proteomes" id="UP000695022"/>
    </source>
</evidence>
<evidence type="ECO:0000313" key="4">
    <source>
        <dbReference type="RefSeq" id="XP_014663732.1"/>
    </source>
</evidence>
<dbReference type="RefSeq" id="XP_014663732.1">
    <property type="nucleotide sequence ID" value="XM_014808246.1"/>
</dbReference>
<evidence type="ECO:0000259" key="2">
    <source>
        <dbReference type="PROSITE" id="PS50803"/>
    </source>
</evidence>
<name>A0ABM1DUW1_PRICU</name>
<dbReference type="PROSITE" id="PS50803">
    <property type="entry name" value="OAR"/>
    <property type="match status" value="1"/>
</dbReference>
<comment type="subcellular location">
    <subcellularLocation>
        <location evidence="1">Nucleus</location>
    </subcellularLocation>
</comment>
<protein>
    <submittedName>
        <fullName evidence="4">Short stature homeobox protein 2-like</fullName>
    </submittedName>
</protein>
<proteinExistence type="predicted"/>
<dbReference type="InterPro" id="IPR003654">
    <property type="entry name" value="OAR_dom"/>
</dbReference>
<reference evidence="4" key="1">
    <citation type="submission" date="2025-08" db="UniProtKB">
        <authorList>
            <consortium name="RefSeq"/>
        </authorList>
    </citation>
    <scope>IDENTIFICATION</scope>
</reference>
<dbReference type="Pfam" id="PF03826">
    <property type="entry name" value="OAR"/>
    <property type="match status" value="1"/>
</dbReference>
<organism evidence="3 4">
    <name type="scientific">Priapulus caudatus</name>
    <name type="common">Priapulid worm</name>
    <dbReference type="NCBI Taxonomy" id="37621"/>
    <lineage>
        <taxon>Eukaryota</taxon>
        <taxon>Metazoa</taxon>
        <taxon>Ecdysozoa</taxon>
        <taxon>Scalidophora</taxon>
        <taxon>Priapulida</taxon>
        <taxon>Priapulimorpha</taxon>
        <taxon>Priapulimorphida</taxon>
        <taxon>Priapulidae</taxon>
        <taxon>Priapulus</taxon>
    </lineage>
</organism>
<keyword evidence="3" id="KW-1185">Reference proteome</keyword>
<accession>A0ABM1DUW1</accession>
<feature type="domain" description="OAR" evidence="2">
    <location>
        <begin position="84"/>
        <end position="97"/>
    </location>
</feature>
<sequence length="104" mass="11037">MPGMSALDPTRLPHIFPYEHFGLSSALAAASSNSHLSGLPASFGLPHTGHPPSLASMLFYPSPHYSFAMPALLTESLYKANKSSSIADLRLKAKQHAAALGYQS</sequence>